<reference evidence="2" key="1">
    <citation type="journal article" date="2014" name="Int. J. Syst. Evol. Microbiol.">
        <title>Complete genome sequence of Corynebacterium casei LMG S-19264T (=DSM 44701T), isolated from a smear-ripened cheese.</title>
        <authorList>
            <consortium name="US DOE Joint Genome Institute (JGI-PGF)"/>
            <person name="Walter F."/>
            <person name="Albersmeier A."/>
            <person name="Kalinowski J."/>
            <person name="Ruckert C."/>
        </authorList>
    </citation>
    <scope>NUCLEOTIDE SEQUENCE</scope>
    <source>
        <strain evidence="2">JCM 3091</strain>
    </source>
</reference>
<dbReference type="PROSITE" id="PS50801">
    <property type="entry name" value="STAS"/>
    <property type="match status" value="1"/>
</dbReference>
<evidence type="ECO:0000259" key="1">
    <source>
        <dbReference type="PROSITE" id="PS50801"/>
    </source>
</evidence>
<dbReference type="Gene3D" id="3.30.750.24">
    <property type="entry name" value="STAS domain"/>
    <property type="match status" value="1"/>
</dbReference>
<sequence length="139" mass="14671">MPVSATQSRRSAVLIAANGQTGDATQHAAGRYLVVDVTVIRLNEAALVWADGRLCGTRSQRLDAALQSLLDEGASPLVVDLARVSALDVDAVEALAEAAEDAGHIDLALDLCLPGDRRAVVRDSAELRHAIFQVYPCVV</sequence>
<organism evidence="2 3">
    <name type="scientific">Pilimelia terevasa</name>
    <dbReference type="NCBI Taxonomy" id="53372"/>
    <lineage>
        <taxon>Bacteria</taxon>
        <taxon>Bacillati</taxon>
        <taxon>Actinomycetota</taxon>
        <taxon>Actinomycetes</taxon>
        <taxon>Micromonosporales</taxon>
        <taxon>Micromonosporaceae</taxon>
        <taxon>Pilimelia</taxon>
    </lineage>
</organism>
<protein>
    <recommendedName>
        <fullName evidence="1">STAS domain-containing protein</fullName>
    </recommendedName>
</protein>
<dbReference type="InterPro" id="IPR002645">
    <property type="entry name" value="STAS_dom"/>
</dbReference>
<name>A0A8J3FJN2_9ACTN</name>
<dbReference type="Proteomes" id="UP000662200">
    <property type="component" value="Unassembled WGS sequence"/>
</dbReference>
<dbReference type="AlphaFoldDB" id="A0A8J3FJN2"/>
<comment type="caution">
    <text evidence="2">The sequence shown here is derived from an EMBL/GenBank/DDBJ whole genome shotgun (WGS) entry which is preliminary data.</text>
</comment>
<dbReference type="Pfam" id="PF01740">
    <property type="entry name" value="STAS"/>
    <property type="match status" value="1"/>
</dbReference>
<evidence type="ECO:0000313" key="2">
    <source>
        <dbReference type="EMBL" id="GGK24496.1"/>
    </source>
</evidence>
<reference evidence="2" key="2">
    <citation type="submission" date="2020-09" db="EMBL/GenBank/DDBJ databases">
        <authorList>
            <person name="Sun Q."/>
            <person name="Ohkuma M."/>
        </authorList>
    </citation>
    <scope>NUCLEOTIDE SEQUENCE</scope>
    <source>
        <strain evidence="2">JCM 3091</strain>
    </source>
</reference>
<gene>
    <name evidence="2" type="ORF">GCM10010124_16260</name>
</gene>
<accession>A0A8J3FJN2</accession>
<proteinExistence type="predicted"/>
<keyword evidence="3" id="KW-1185">Reference proteome</keyword>
<dbReference type="EMBL" id="BMQC01000004">
    <property type="protein sequence ID" value="GGK24496.1"/>
    <property type="molecule type" value="Genomic_DNA"/>
</dbReference>
<evidence type="ECO:0000313" key="3">
    <source>
        <dbReference type="Proteomes" id="UP000662200"/>
    </source>
</evidence>
<dbReference type="SUPFAM" id="SSF52091">
    <property type="entry name" value="SpoIIaa-like"/>
    <property type="match status" value="1"/>
</dbReference>
<feature type="domain" description="STAS" evidence="1">
    <location>
        <begin position="35"/>
        <end position="122"/>
    </location>
</feature>
<dbReference type="InterPro" id="IPR036513">
    <property type="entry name" value="STAS_dom_sf"/>
</dbReference>